<dbReference type="FunFam" id="3.40.50.2000:FF:000035">
    <property type="entry name" value="Trehalose-6-phosphate synthase"/>
    <property type="match status" value="1"/>
</dbReference>
<dbReference type="EC" id="2.4.1.15" evidence="6"/>
<dbReference type="FunFam" id="3.40.50.2000:FF:000007">
    <property type="entry name" value="Trehalose-6-phosphate synthase"/>
    <property type="match status" value="1"/>
</dbReference>
<proteinExistence type="inferred from homology"/>
<name>A0AAN7HRD2_9PEZI</name>
<evidence type="ECO:0000256" key="1">
    <source>
        <dbReference type="ARBA" id="ARBA00008799"/>
    </source>
</evidence>
<dbReference type="CDD" id="cd03788">
    <property type="entry name" value="GT20_TPS"/>
    <property type="match status" value="1"/>
</dbReference>
<dbReference type="GO" id="GO:0003825">
    <property type="term" value="F:alpha,alpha-trehalose-phosphate synthase (UDP-forming) activity"/>
    <property type="evidence" value="ECO:0007669"/>
    <property type="project" value="UniProtKB-EC"/>
</dbReference>
<comment type="similarity">
    <text evidence="1 6">Belongs to the glycosyltransferase 20 family.</text>
</comment>
<dbReference type="SUPFAM" id="SSF53756">
    <property type="entry name" value="UDP-Glycosyltransferase/glycogen phosphorylase"/>
    <property type="match status" value="1"/>
</dbReference>
<dbReference type="PANTHER" id="PTHR10788">
    <property type="entry name" value="TREHALOSE-6-PHOSPHATE SYNTHASE"/>
    <property type="match status" value="1"/>
</dbReference>
<dbReference type="GO" id="GO:0004805">
    <property type="term" value="F:trehalose-phosphatase activity"/>
    <property type="evidence" value="ECO:0007669"/>
    <property type="project" value="TreeGrafter"/>
</dbReference>
<comment type="pathway">
    <text evidence="4">Carbohydrate biosynthesis.</text>
</comment>
<evidence type="ECO:0000256" key="2">
    <source>
        <dbReference type="ARBA" id="ARBA00022676"/>
    </source>
</evidence>
<dbReference type="InterPro" id="IPR012766">
    <property type="entry name" value="Trehalose_OtsA"/>
</dbReference>
<evidence type="ECO:0000256" key="4">
    <source>
        <dbReference type="ARBA" id="ARBA00024331"/>
    </source>
</evidence>
<reference evidence="7" key="2">
    <citation type="submission" date="2023-05" db="EMBL/GenBank/DDBJ databases">
        <authorList>
            <consortium name="Lawrence Berkeley National Laboratory"/>
            <person name="Steindorff A."/>
            <person name="Hensen N."/>
            <person name="Bonometti L."/>
            <person name="Westerberg I."/>
            <person name="Brannstrom I.O."/>
            <person name="Guillou S."/>
            <person name="Cros-Aarteil S."/>
            <person name="Calhoun S."/>
            <person name="Haridas S."/>
            <person name="Kuo A."/>
            <person name="Mondo S."/>
            <person name="Pangilinan J."/>
            <person name="Riley R."/>
            <person name="Labutti K."/>
            <person name="Andreopoulos B."/>
            <person name="Lipzen A."/>
            <person name="Chen C."/>
            <person name="Yanf M."/>
            <person name="Daum C."/>
            <person name="Ng V."/>
            <person name="Clum A."/>
            <person name="Ohm R."/>
            <person name="Martin F."/>
            <person name="Silar P."/>
            <person name="Natvig D."/>
            <person name="Lalanne C."/>
            <person name="Gautier V."/>
            <person name="Ament-Velasquez S.L."/>
            <person name="Kruys A."/>
            <person name="Hutchinson M.I."/>
            <person name="Powell A.J."/>
            <person name="Barry K."/>
            <person name="Miller A.N."/>
            <person name="Grigoriev I.V."/>
            <person name="Debuchy R."/>
            <person name="Gladieux P."/>
            <person name="Thoren M.H."/>
            <person name="Johannesson H."/>
        </authorList>
    </citation>
    <scope>NUCLEOTIDE SEQUENCE</scope>
    <source>
        <strain evidence="7">CBS 359.72</strain>
    </source>
</reference>
<keyword evidence="8" id="KW-1185">Reference proteome</keyword>
<accession>A0AAN7HRD2</accession>
<dbReference type="PANTHER" id="PTHR10788:SF106">
    <property type="entry name" value="BCDNA.GH08860"/>
    <property type="match status" value="1"/>
</dbReference>
<dbReference type="Proteomes" id="UP001303647">
    <property type="component" value="Unassembled WGS sequence"/>
</dbReference>
<dbReference type="InterPro" id="IPR001830">
    <property type="entry name" value="Glyco_trans_20"/>
</dbReference>
<dbReference type="NCBIfam" id="TIGR02400">
    <property type="entry name" value="trehalose_OtsA"/>
    <property type="match status" value="1"/>
</dbReference>
<comment type="caution">
    <text evidence="7">The sequence shown here is derived from an EMBL/GenBank/DDBJ whole genome shotgun (WGS) entry which is preliminary data.</text>
</comment>
<evidence type="ECO:0000256" key="3">
    <source>
        <dbReference type="ARBA" id="ARBA00022679"/>
    </source>
</evidence>
<dbReference type="Pfam" id="PF00982">
    <property type="entry name" value="Glyco_transf_20"/>
    <property type="match status" value="1"/>
</dbReference>
<dbReference type="Gene3D" id="3.40.50.2000">
    <property type="entry name" value="Glycogen Phosphorylase B"/>
    <property type="match status" value="2"/>
</dbReference>
<dbReference type="GO" id="GO:0005946">
    <property type="term" value="C:alpha,alpha-trehalose-phosphate synthase complex (UDP-forming)"/>
    <property type="evidence" value="ECO:0007669"/>
    <property type="project" value="TreeGrafter"/>
</dbReference>
<protein>
    <recommendedName>
        <fullName evidence="6">Trehalose-6-phosphate synthase</fullName>
        <ecNumber evidence="6">2.4.1.15</ecNumber>
    </recommendedName>
    <alternativeName>
        <fullName evidence="6">UDP-glucose-glucosephosphate glucosyltransferase</fullName>
    </alternativeName>
</protein>
<organism evidence="7 8">
    <name type="scientific">Corynascus novoguineensis</name>
    <dbReference type="NCBI Taxonomy" id="1126955"/>
    <lineage>
        <taxon>Eukaryota</taxon>
        <taxon>Fungi</taxon>
        <taxon>Dikarya</taxon>
        <taxon>Ascomycota</taxon>
        <taxon>Pezizomycotina</taxon>
        <taxon>Sordariomycetes</taxon>
        <taxon>Sordariomycetidae</taxon>
        <taxon>Sordariales</taxon>
        <taxon>Chaetomiaceae</taxon>
        <taxon>Corynascus</taxon>
    </lineage>
</organism>
<dbReference type="GO" id="GO:0005992">
    <property type="term" value="P:trehalose biosynthetic process"/>
    <property type="evidence" value="ECO:0007669"/>
    <property type="project" value="InterPro"/>
</dbReference>
<sequence>MPGVVEYPASASGRLLLISNRLPITIKRTDDGQYTFSMSSGGLVTGLSGLSKTTSFQWYGWPGLEVPEAEAGPMREQLKEQHNAIPVFVDDELADRHYNGFANSILWPLFHYHPGEITFDESAWAAYREVNRLFAQTVVKDVQDGDLVWVHDYHLMLLPQMLREEIGKSKKKVKIGFFLHTPFPSSEIYRILPVREQLLLGILDCDLIGFHTYDYARHFLSSCSRILSTVTTPNGVDWNGRFVTVGAFPIGIDPDKFVEGLKKESVQNRIAALKRKFEGVKLIVGVDRLDYIKGVPQKLHALEVFLTEHPEWIGKIVLVQVAVPSRQDVEEYQNLRAVVNELVGRINGKFGTIEFMPIHFLHQSVSFDELTALYAVSDVCLVSSTRDGMNLVSYEYIATQRERHGVMILSEFTGAAQSLNGSLIVNPWNTEELANAIHDAVTMSPEQREANFRKLERYVFKYTSAWWGQSFVTELTRISAADESKVDKGTSPAKLALRNAADGVADVANKAIQGAQGAVDGGDSEGKKESE</sequence>
<reference evidence="7" key="1">
    <citation type="journal article" date="2023" name="Mol. Phylogenet. Evol.">
        <title>Genome-scale phylogeny and comparative genomics of the fungal order Sordariales.</title>
        <authorList>
            <person name="Hensen N."/>
            <person name="Bonometti L."/>
            <person name="Westerberg I."/>
            <person name="Brannstrom I.O."/>
            <person name="Guillou S."/>
            <person name="Cros-Aarteil S."/>
            <person name="Calhoun S."/>
            <person name="Haridas S."/>
            <person name="Kuo A."/>
            <person name="Mondo S."/>
            <person name="Pangilinan J."/>
            <person name="Riley R."/>
            <person name="LaButti K."/>
            <person name="Andreopoulos B."/>
            <person name="Lipzen A."/>
            <person name="Chen C."/>
            <person name="Yan M."/>
            <person name="Daum C."/>
            <person name="Ng V."/>
            <person name="Clum A."/>
            <person name="Steindorff A."/>
            <person name="Ohm R.A."/>
            <person name="Martin F."/>
            <person name="Silar P."/>
            <person name="Natvig D.O."/>
            <person name="Lalanne C."/>
            <person name="Gautier V."/>
            <person name="Ament-Velasquez S.L."/>
            <person name="Kruys A."/>
            <person name="Hutchinson M.I."/>
            <person name="Powell A.J."/>
            <person name="Barry K."/>
            <person name="Miller A.N."/>
            <person name="Grigoriev I.V."/>
            <person name="Debuchy R."/>
            <person name="Gladieux P."/>
            <person name="Hiltunen Thoren M."/>
            <person name="Johannesson H."/>
        </authorList>
    </citation>
    <scope>NUCLEOTIDE SEQUENCE</scope>
    <source>
        <strain evidence="7">CBS 359.72</strain>
    </source>
</reference>
<evidence type="ECO:0000256" key="5">
    <source>
        <dbReference type="ARBA" id="ARBA00048039"/>
    </source>
</evidence>
<comment type="catalytic activity">
    <reaction evidence="5 6">
        <text>D-glucose 6-phosphate + UDP-alpha-D-glucose = alpha,alpha-trehalose 6-phosphate + UDP + H(+)</text>
        <dbReference type="Rhea" id="RHEA:18889"/>
        <dbReference type="ChEBI" id="CHEBI:15378"/>
        <dbReference type="ChEBI" id="CHEBI:58223"/>
        <dbReference type="ChEBI" id="CHEBI:58429"/>
        <dbReference type="ChEBI" id="CHEBI:58885"/>
        <dbReference type="ChEBI" id="CHEBI:61548"/>
        <dbReference type="EC" id="2.4.1.15"/>
    </reaction>
</comment>
<evidence type="ECO:0000313" key="7">
    <source>
        <dbReference type="EMBL" id="KAK4249350.1"/>
    </source>
</evidence>
<dbReference type="GO" id="GO:0005829">
    <property type="term" value="C:cytosol"/>
    <property type="evidence" value="ECO:0007669"/>
    <property type="project" value="TreeGrafter"/>
</dbReference>
<dbReference type="EMBL" id="MU857625">
    <property type="protein sequence ID" value="KAK4249350.1"/>
    <property type="molecule type" value="Genomic_DNA"/>
</dbReference>
<evidence type="ECO:0000313" key="8">
    <source>
        <dbReference type="Proteomes" id="UP001303647"/>
    </source>
</evidence>
<dbReference type="GO" id="GO:0034605">
    <property type="term" value="P:cellular response to heat"/>
    <property type="evidence" value="ECO:0007669"/>
    <property type="project" value="TreeGrafter"/>
</dbReference>
<keyword evidence="2 6" id="KW-0328">Glycosyltransferase</keyword>
<gene>
    <name evidence="7" type="ORF">C7999DRAFT_30238</name>
</gene>
<dbReference type="AlphaFoldDB" id="A0AAN7HRD2"/>
<evidence type="ECO:0000256" key="6">
    <source>
        <dbReference type="RuleBase" id="RU362045"/>
    </source>
</evidence>
<keyword evidence="3 6" id="KW-0808">Transferase</keyword>